<dbReference type="CDD" id="cd10324">
    <property type="entry name" value="SLC6sbd"/>
    <property type="match status" value="1"/>
</dbReference>
<evidence type="ECO:0000256" key="5">
    <source>
        <dbReference type="ARBA" id="ARBA00022847"/>
    </source>
</evidence>
<evidence type="ECO:0000256" key="1">
    <source>
        <dbReference type="ARBA" id="ARBA00004141"/>
    </source>
</evidence>
<dbReference type="PROSITE" id="PS00754">
    <property type="entry name" value="NA_NEUROTRAN_SYMP_2"/>
    <property type="match status" value="1"/>
</dbReference>
<keyword evidence="11" id="KW-0325">Glycoprotein</keyword>
<dbReference type="GO" id="GO:0005886">
    <property type="term" value="C:plasma membrane"/>
    <property type="evidence" value="ECO:0007669"/>
    <property type="project" value="TreeGrafter"/>
</dbReference>
<accession>A0AAW1JU47</accession>
<dbReference type="PANTHER" id="PTHR11616:SF321">
    <property type="entry name" value="SODIUM-DEPENDENT NUTRIENT AMINO ACID TRANSPORTER 1-RELATED"/>
    <property type="match status" value="1"/>
</dbReference>
<evidence type="ECO:0000256" key="11">
    <source>
        <dbReference type="ARBA" id="ARBA00023180"/>
    </source>
</evidence>
<feature type="transmembrane region" description="Helical" evidence="16">
    <location>
        <begin position="265"/>
        <end position="289"/>
    </location>
</feature>
<keyword evidence="3 15" id="KW-0813">Transport</keyword>
<evidence type="ECO:0000313" key="17">
    <source>
        <dbReference type="EMBL" id="KAK9708447.1"/>
    </source>
</evidence>
<keyword evidence="8 14" id="KW-0915">Sodium</keyword>
<dbReference type="GO" id="GO:0005283">
    <property type="term" value="F:amino acid:sodium symporter activity"/>
    <property type="evidence" value="ECO:0007669"/>
    <property type="project" value="TreeGrafter"/>
</dbReference>
<keyword evidence="10 16" id="KW-0472">Membrane</keyword>
<evidence type="ECO:0000256" key="3">
    <source>
        <dbReference type="ARBA" id="ARBA00022448"/>
    </source>
</evidence>
<keyword evidence="18" id="KW-1185">Reference proteome</keyword>
<keyword evidence="5 15" id="KW-0769">Symport</keyword>
<evidence type="ECO:0000256" key="8">
    <source>
        <dbReference type="ARBA" id="ARBA00023053"/>
    </source>
</evidence>
<dbReference type="AlphaFoldDB" id="A0AAW1JU47"/>
<feature type="transmembrane region" description="Helical" evidence="16">
    <location>
        <begin position="51"/>
        <end position="71"/>
    </location>
</feature>
<evidence type="ECO:0000256" key="14">
    <source>
        <dbReference type="PIRSR" id="PIRSR600175-1"/>
    </source>
</evidence>
<evidence type="ECO:0000256" key="15">
    <source>
        <dbReference type="RuleBase" id="RU003732"/>
    </source>
</evidence>
<evidence type="ECO:0000256" key="12">
    <source>
        <dbReference type="ARBA" id="ARBA00023201"/>
    </source>
</evidence>
<evidence type="ECO:0000256" key="7">
    <source>
        <dbReference type="ARBA" id="ARBA00022989"/>
    </source>
</evidence>
<evidence type="ECO:0000256" key="4">
    <source>
        <dbReference type="ARBA" id="ARBA00022692"/>
    </source>
</evidence>
<comment type="similarity">
    <text evidence="2 15">Belongs to the sodium:neurotransmitter symporter (SNF) (TC 2.A.22) family.</text>
</comment>
<sequence length="365" mass="40224">MLQAKKPDEANEDDRAQWGNGLEFLMSCIAMSVGLGNIWRFPFTAYENGGGAFLIPYIIVLVIVGRPLYYLEMSLGQFSSRGNVKMFNSLSPAMTGIGYGQLMGAVSVATYYCALMAIILYYFVNSFTADLPWASCWPEWNTKNITCIPASSRDNNITIEDGMIAISSSELFFTREVLKEITDISGGIGLPEWRLTICLFVSWLMTFLVSFKGVSSSGKASYFLALFPYVIMIALLIRAVTLEGAGEGILFFIRPQWDKLLEASVWYNAVTQCFFSLGVGFGSIIMYSSYNRFGHNINRDAMIVTTLDTLTSLLAGTTIFGILGNLAYQSGVDVDKVINSGGSGLAFISYPEAIAKFDVVPWVRI</sequence>
<evidence type="ECO:0000256" key="10">
    <source>
        <dbReference type="ARBA" id="ARBA00023136"/>
    </source>
</evidence>
<evidence type="ECO:0000313" key="18">
    <source>
        <dbReference type="Proteomes" id="UP001458880"/>
    </source>
</evidence>
<organism evidence="17 18">
    <name type="scientific">Popillia japonica</name>
    <name type="common">Japanese beetle</name>
    <dbReference type="NCBI Taxonomy" id="7064"/>
    <lineage>
        <taxon>Eukaryota</taxon>
        <taxon>Metazoa</taxon>
        <taxon>Ecdysozoa</taxon>
        <taxon>Arthropoda</taxon>
        <taxon>Hexapoda</taxon>
        <taxon>Insecta</taxon>
        <taxon>Pterygota</taxon>
        <taxon>Neoptera</taxon>
        <taxon>Endopterygota</taxon>
        <taxon>Coleoptera</taxon>
        <taxon>Polyphaga</taxon>
        <taxon>Scarabaeiformia</taxon>
        <taxon>Scarabaeidae</taxon>
        <taxon>Rutelinae</taxon>
        <taxon>Popillia</taxon>
    </lineage>
</organism>
<dbReference type="GO" id="GO:0089718">
    <property type="term" value="P:amino acid import across plasma membrane"/>
    <property type="evidence" value="ECO:0007669"/>
    <property type="project" value="TreeGrafter"/>
</dbReference>
<dbReference type="EMBL" id="JASPKY010000329">
    <property type="protein sequence ID" value="KAK9708447.1"/>
    <property type="molecule type" value="Genomic_DNA"/>
</dbReference>
<keyword evidence="14" id="KW-0479">Metal-binding</keyword>
<feature type="transmembrane region" description="Helical" evidence="16">
    <location>
        <begin position="193"/>
        <end position="211"/>
    </location>
</feature>
<evidence type="ECO:0000256" key="2">
    <source>
        <dbReference type="ARBA" id="ARBA00006459"/>
    </source>
</evidence>
<dbReference type="PRINTS" id="PR00176">
    <property type="entry name" value="NANEUSMPORT"/>
</dbReference>
<evidence type="ECO:0000256" key="16">
    <source>
        <dbReference type="SAM" id="Phobius"/>
    </source>
</evidence>
<feature type="binding site" evidence="14">
    <location>
        <position position="33"/>
    </location>
    <ligand>
        <name>Na(+)</name>
        <dbReference type="ChEBI" id="CHEBI:29101"/>
        <label>1</label>
    </ligand>
</feature>
<reference evidence="17 18" key="1">
    <citation type="journal article" date="2024" name="BMC Genomics">
        <title>De novo assembly and annotation of Popillia japonica's genome with initial clues to its potential as an invasive pest.</title>
        <authorList>
            <person name="Cucini C."/>
            <person name="Boschi S."/>
            <person name="Funari R."/>
            <person name="Cardaioli E."/>
            <person name="Iannotti N."/>
            <person name="Marturano G."/>
            <person name="Paoli F."/>
            <person name="Bruttini M."/>
            <person name="Carapelli A."/>
            <person name="Frati F."/>
            <person name="Nardi F."/>
        </authorList>
    </citation>
    <scope>NUCLEOTIDE SEQUENCE [LARGE SCALE GENOMIC DNA]</scope>
    <source>
        <strain evidence="17">DMR45628</strain>
    </source>
</reference>
<dbReference type="Pfam" id="PF00209">
    <property type="entry name" value="SNF"/>
    <property type="match status" value="1"/>
</dbReference>
<feature type="transmembrane region" description="Helical" evidence="16">
    <location>
        <begin position="102"/>
        <end position="124"/>
    </location>
</feature>
<dbReference type="InterPro" id="IPR037272">
    <property type="entry name" value="SNS_sf"/>
</dbReference>
<dbReference type="PROSITE" id="PS50267">
    <property type="entry name" value="NA_NEUROTRAN_SYMP_3"/>
    <property type="match status" value="1"/>
</dbReference>
<keyword evidence="7 16" id="KW-1133">Transmembrane helix</keyword>
<proteinExistence type="inferred from homology"/>
<evidence type="ECO:0000256" key="9">
    <source>
        <dbReference type="ARBA" id="ARBA00023065"/>
    </source>
</evidence>
<dbReference type="GO" id="GO:0046872">
    <property type="term" value="F:metal ion binding"/>
    <property type="evidence" value="ECO:0007669"/>
    <property type="project" value="UniProtKB-KW"/>
</dbReference>
<keyword evidence="9" id="KW-0406">Ion transport</keyword>
<comment type="caution">
    <text evidence="17">The sequence shown here is derived from an EMBL/GenBank/DDBJ whole genome shotgun (WGS) entry which is preliminary data.</text>
</comment>
<dbReference type="SUPFAM" id="SSF161070">
    <property type="entry name" value="SNF-like"/>
    <property type="match status" value="1"/>
</dbReference>
<keyword evidence="4 15" id="KW-0812">Transmembrane</keyword>
<keyword evidence="12" id="KW-0739">Sodium transport</keyword>
<feature type="transmembrane region" description="Helical" evidence="16">
    <location>
        <begin position="21"/>
        <end position="39"/>
    </location>
</feature>
<dbReference type="GO" id="GO:0015179">
    <property type="term" value="F:L-amino acid transmembrane transporter activity"/>
    <property type="evidence" value="ECO:0007669"/>
    <property type="project" value="TreeGrafter"/>
</dbReference>
<dbReference type="PROSITE" id="PS00610">
    <property type="entry name" value="NA_NEUROTRAN_SYMP_1"/>
    <property type="match status" value="1"/>
</dbReference>
<evidence type="ECO:0000256" key="13">
    <source>
        <dbReference type="ARBA" id="ARBA00037785"/>
    </source>
</evidence>
<feature type="binding site" evidence="14">
    <location>
        <position position="276"/>
    </location>
    <ligand>
        <name>Na(+)</name>
        <dbReference type="ChEBI" id="CHEBI:29101"/>
        <label>1</label>
    </ligand>
</feature>
<comment type="subcellular location">
    <subcellularLocation>
        <location evidence="1">Membrane</location>
        <topology evidence="1">Multi-pass membrane protein</topology>
    </subcellularLocation>
</comment>
<comment type="function">
    <text evidence="13">Unusual broad substrate spectrum amino acid:sodium cotransporter that promotes absorption of the D isomers of essential amino acids. Neutral amino acids are the preferred substrates, especially methionine and phenylalanine.</text>
</comment>
<feature type="binding site" evidence="14">
    <location>
        <position position="37"/>
    </location>
    <ligand>
        <name>Na(+)</name>
        <dbReference type="ChEBI" id="CHEBI:29101"/>
        <label>1</label>
    </ligand>
</feature>
<feature type="transmembrane region" description="Helical" evidence="16">
    <location>
        <begin position="223"/>
        <end position="245"/>
    </location>
</feature>
<gene>
    <name evidence="17" type="ORF">QE152_g27203</name>
</gene>
<dbReference type="InterPro" id="IPR000175">
    <property type="entry name" value="Na/ntran_symport"/>
</dbReference>
<dbReference type="Proteomes" id="UP001458880">
    <property type="component" value="Unassembled WGS sequence"/>
</dbReference>
<evidence type="ECO:0000256" key="6">
    <source>
        <dbReference type="ARBA" id="ARBA00022970"/>
    </source>
</evidence>
<feature type="transmembrane region" description="Helical" evidence="16">
    <location>
        <begin position="301"/>
        <end position="323"/>
    </location>
</feature>
<keyword evidence="6" id="KW-0029">Amino-acid transport</keyword>
<name>A0AAW1JU47_POPJA</name>
<protein>
    <recommendedName>
        <fullName evidence="15">Transporter</fullName>
    </recommendedName>
</protein>
<dbReference type="PANTHER" id="PTHR11616">
    <property type="entry name" value="SODIUM/CHLORIDE DEPENDENT TRANSPORTER"/>
    <property type="match status" value="1"/>
</dbReference>